<sequence length="117" mass="12704">MSIFLGLLAGMTLLGQTDAGTLYARDFQGEFAPKGSCAMPTEHWVFTAREVTQGKIACQVASLSSQDGHVVVATRNCTKNGQPLPDRHYSLDLMSEDMVKVQVGETASLLQRCPTNR</sequence>
<gene>
    <name evidence="1" type="ORF">DX908_00275</name>
</gene>
<accession>A0A371REI5</accession>
<dbReference type="InParanoid" id="A0A371REI5"/>
<protein>
    <submittedName>
        <fullName evidence="1">Uncharacterized protein</fullName>
    </submittedName>
</protein>
<organism evidence="1 2">
    <name type="scientific">Parvularcula marina</name>
    <dbReference type="NCBI Taxonomy" id="2292771"/>
    <lineage>
        <taxon>Bacteria</taxon>
        <taxon>Pseudomonadati</taxon>
        <taxon>Pseudomonadota</taxon>
        <taxon>Alphaproteobacteria</taxon>
        <taxon>Parvularculales</taxon>
        <taxon>Parvularculaceae</taxon>
        <taxon>Parvularcula</taxon>
    </lineage>
</organism>
<dbReference type="Proteomes" id="UP000264589">
    <property type="component" value="Unassembled WGS sequence"/>
</dbReference>
<dbReference type="RefSeq" id="WP_116390481.1">
    <property type="nucleotide sequence ID" value="NZ_QUQO01000001.1"/>
</dbReference>
<dbReference type="AlphaFoldDB" id="A0A371REI5"/>
<name>A0A371REI5_9PROT</name>
<keyword evidence="2" id="KW-1185">Reference proteome</keyword>
<comment type="caution">
    <text evidence="1">The sequence shown here is derived from an EMBL/GenBank/DDBJ whole genome shotgun (WGS) entry which is preliminary data.</text>
</comment>
<dbReference type="EMBL" id="QUQO01000001">
    <property type="protein sequence ID" value="RFB03853.1"/>
    <property type="molecule type" value="Genomic_DNA"/>
</dbReference>
<evidence type="ECO:0000313" key="1">
    <source>
        <dbReference type="EMBL" id="RFB03853.1"/>
    </source>
</evidence>
<evidence type="ECO:0000313" key="2">
    <source>
        <dbReference type="Proteomes" id="UP000264589"/>
    </source>
</evidence>
<proteinExistence type="predicted"/>
<reference evidence="1 2" key="1">
    <citation type="submission" date="2018-08" db="EMBL/GenBank/DDBJ databases">
        <title>Parvularcula sp. SM1705, isolated from surface water of the South Sea China.</title>
        <authorList>
            <person name="Sun L."/>
        </authorList>
    </citation>
    <scope>NUCLEOTIDE SEQUENCE [LARGE SCALE GENOMIC DNA]</scope>
    <source>
        <strain evidence="1 2">SM1705</strain>
    </source>
</reference>